<evidence type="ECO:0000259" key="3">
    <source>
        <dbReference type="Pfam" id="PF17782"/>
    </source>
</evidence>
<comment type="caution">
    <text evidence="4">The sequence shown here is derived from an EMBL/GenBank/DDBJ whole genome shotgun (WGS) entry which is preliminary data.</text>
</comment>
<accession>A0ABV0JDE5</accession>
<dbReference type="Pfam" id="PF17782">
    <property type="entry name" value="WHD_DprA"/>
    <property type="match status" value="1"/>
</dbReference>
<dbReference type="InterPro" id="IPR057666">
    <property type="entry name" value="DrpA_SLOG"/>
</dbReference>
<dbReference type="PANTHER" id="PTHR43022">
    <property type="entry name" value="PROTEIN SMF"/>
    <property type="match status" value="1"/>
</dbReference>
<dbReference type="Gene3D" id="3.40.50.450">
    <property type="match status" value="1"/>
</dbReference>
<evidence type="ECO:0000256" key="1">
    <source>
        <dbReference type="ARBA" id="ARBA00006525"/>
    </source>
</evidence>
<dbReference type="EMBL" id="JAMPKM010000016">
    <property type="protein sequence ID" value="MEP0819806.1"/>
    <property type="molecule type" value="Genomic_DNA"/>
</dbReference>
<reference evidence="4 5" key="1">
    <citation type="submission" date="2022-04" db="EMBL/GenBank/DDBJ databases">
        <title>Positive selection, recombination, and allopatry shape intraspecific diversity of widespread and dominant cyanobacteria.</title>
        <authorList>
            <person name="Wei J."/>
            <person name="Shu W."/>
            <person name="Hu C."/>
        </authorList>
    </citation>
    <scope>NUCLEOTIDE SEQUENCE [LARGE SCALE GENOMIC DNA]</scope>
    <source>
        <strain evidence="4 5">GB2-A4</strain>
    </source>
</reference>
<gene>
    <name evidence="4" type="primary">dprA</name>
    <name evidence="4" type="ORF">NC998_22145</name>
</gene>
<dbReference type="Pfam" id="PF02481">
    <property type="entry name" value="DNA_processg_A"/>
    <property type="match status" value="1"/>
</dbReference>
<dbReference type="SUPFAM" id="SSF102405">
    <property type="entry name" value="MCP/YpsA-like"/>
    <property type="match status" value="1"/>
</dbReference>
<evidence type="ECO:0000313" key="5">
    <source>
        <dbReference type="Proteomes" id="UP001464891"/>
    </source>
</evidence>
<evidence type="ECO:0000313" key="4">
    <source>
        <dbReference type="EMBL" id="MEP0819806.1"/>
    </source>
</evidence>
<dbReference type="InterPro" id="IPR010994">
    <property type="entry name" value="RuvA_2-like"/>
</dbReference>
<proteinExistence type="inferred from homology"/>
<dbReference type="InterPro" id="IPR003488">
    <property type="entry name" value="DprA"/>
</dbReference>
<dbReference type="SUPFAM" id="SSF47781">
    <property type="entry name" value="RuvA domain 2-like"/>
    <property type="match status" value="1"/>
</dbReference>
<protein>
    <submittedName>
        <fullName evidence="4">DNA-processing protein DprA</fullName>
    </submittedName>
</protein>
<keyword evidence="5" id="KW-1185">Reference proteome</keyword>
<feature type="domain" description="DprA winged helix" evidence="3">
    <location>
        <begin position="318"/>
        <end position="374"/>
    </location>
</feature>
<dbReference type="NCBIfam" id="TIGR00732">
    <property type="entry name" value="dprA"/>
    <property type="match status" value="1"/>
</dbReference>
<dbReference type="Gene3D" id="1.10.10.10">
    <property type="entry name" value="Winged helix-like DNA-binding domain superfamily/Winged helix DNA-binding domain"/>
    <property type="match status" value="1"/>
</dbReference>
<name>A0ABV0JDE5_9CYAN</name>
<sequence length="379" mass="40992">MFSERALWLAWSRIPGIGPILLKRLQQHFQTLEAAWEASPKELGAVDGIGPQTLEVMVAARAKIHPEQLLKTHERENPCFWTPADPGYPQLLLEIPDPPPALYYKGQVQPQEQQATTPAIAIVGTRDPSDYGRRWARKLSSSLAHQNFTVVSGLAYGIDTEAHQSCLDVSGYTIAVLGTGVDMVYPWKNQKLYDQIAEQGLLVSEYPAGTQPDRSHFPRRNRIIAGLSRAVLVMEAPGKSGALITAHLANDYGRDVYVLPGSLDNPRSMGCLKLLSVGAQAILSEIHLLEMLGTMPRLQVVASAAPSAKAAPSHSSHALIPNLAPELQTVLQSLTAEPTAFDVIVQQVGLAAAAVSSALLQLELLGLVSQAPGMRYQLS</sequence>
<dbReference type="RefSeq" id="WP_190441143.1">
    <property type="nucleotide sequence ID" value="NZ_JAMPKM010000016.1"/>
</dbReference>
<feature type="domain" description="Smf/DprA SLOG" evidence="2">
    <location>
        <begin position="81"/>
        <end position="291"/>
    </location>
</feature>
<dbReference type="InterPro" id="IPR041614">
    <property type="entry name" value="DprA_WH"/>
</dbReference>
<comment type="similarity">
    <text evidence="1">Belongs to the DprA/Smf family.</text>
</comment>
<evidence type="ECO:0000259" key="2">
    <source>
        <dbReference type="Pfam" id="PF02481"/>
    </source>
</evidence>
<dbReference type="InterPro" id="IPR036388">
    <property type="entry name" value="WH-like_DNA-bd_sf"/>
</dbReference>
<dbReference type="Proteomes" id="UP001464891">
    <property type="component" value="Unassembled WGS sequence"/>
</dbReference>
<organism evidence="4 5">
    <name type="scientific">Trichocoleus desertorum GB2-A4</name>
    <dbReference type="NCBI Taxonomy" id="2933944"/>
    <lineage>
        <taxon>Bacteria</taxon>
        <taxon>Bacillati</taxon>
        <taxon>Cyanobacteriota</taxon>
        <taxon>Cyanophyceae</taxon>
        <taxon>Leptolyngbyales</taxon>
        <taxon>Trichocoleusaceae</taxon>
        <taxon>Trichocoleus</taxon>
    </lineage>
</organism>
<dbReference type="PANTHER" id="PTHR43022:SF1">
    <property type="entry name" value="PROTEIN SMF"/>
    <property type="match status" value="1"/>
</dbReference>